<comment type="caution">
    <text evidence="1">The sequence shown here is derived from an EMBL/GenBank/DDBJ whole genome shotgun (WGS) entry which is preliminary data.</text>
</comment>
<gene>
    <name evidence="1" type="ORF">ACFOOI_00970</name>
</gene>
<protein>
    <submittedName>
        <fullName evidence="1">Uncharacterized protein</fullName>
    </submittedName>
</protein>
<sequence length="40" mass="4636">MKTMQNKISSKKKVWIAPKMEKMEIQSDWKTLLAPDGLNS</sequence>
<evidence type="ECO:0000313" key="2">
    <source>
        <dbReference type="Proteomes" id="UP001595616"/>
    </source>
</evidence>
<organism evidence="1 2">
    <name type="scientific">Lacihabitans lacunae</name>
    <dbReference type="NCBI Taxonomy" id="1028214"/>
    <lineage>
        <taxon>Bacteria</taxon>
        <taxon>Pseudomonadati</taxon>
        <taxon>Bacteroidota</taxon>
        <taxon>Cytophagia</taxon>
        <taxon>Cytophagales</taxon>
        <taxon>Leadbetterellaceae</taxon>
        <taxon>Lacihabitans</taxon>
    </lineage>
</organism>
<reference evidence="2" key="1">
    <citation type="journal article" date="2019" name="Int. J. Syst. Evol. Microbiol.">
        <title>The Global Catalogue of Microorganisms (GCM) 10K type strain sequencing project: providing services to taxonomists for standard genome sequencing and annotation.</title>
        <authorList>
            <consortium name="The Broad Institute Genomics Platform"/>
            <consortium name="The Broad Institute Genome Sequencing Center for Infectious Disease"/>
            <person name="Wu L."/>
            <person name="Ma J."/>
        </authorList>
    </citation>
    <scope>NUCLEOTIDE SEQUENCE [LARGE SCALE GENOMIC DNA]</scope>
    <source>
        <strain evidence="2">CECT 7956</strain>
    </source>
</reference>
<dbReference type="EMBL" id="JBHRYQ010000001">
    <property type="protein sequence ID" value="MFC3809210.1"/>
    <property type="molecule type" value="Genomic_DNA"/>
</dbReference>
<dbReference type="Proteomes" id="UP001595616">
    <property type="component" value="Unassembled WGS sequence"/>
</dbReference>
<proteinExistence type="predicted"/>
<dbReference type="RefSeq" id="WP_379833964.1">
    <property type="nucleotide sequence ID" value="NZ_JBHRYQ010000001.1"/>
</dbReference>
<accession>A0ABV7YQC7</accession>
<keyword evidence="2" id="KW-1185">Reference proteome</keyword>
<evidence type="ECO:0000313" key="1">
    <source>
        <dbReference type="EMBL" id="MFC3809210.1"/>
    </source>
</evidence>
<name>A0ABV7YQC7_9BACT</name>